<dbReference type="AlphaFoldDB" id="A0A8H6M9G0"/>
<reference evidence="1 2" key="1">
    <citation type="submission" date="2020-07" db="EMBL/GenBank/DDBJ databases">
        <title>Comparative genomics of pyrophilous fungi reveals a link between fire events and developmental genes.</title>
        <authorList>
            <consortium name="DOE Joint Genome Institute"/>
            <person name="Steindorff A.S."/>
            <person name="Carver A."/>
            <person name="Calhoun S."/>
            <person name="Stillman K."/>
            <person name="Liu H."/>
            <person name="Lipzen A."/>
            <person name="Pangilinan J."/>
            <person name="Labutti K."/>
            <person name="Bruns T.D."/>
            <person name="Grigoriev I.V."/>
        </authorList>
    </citation>
    <scope>NUCLEOTIDE SEQUENCE [LARGE SCALE GENOMIC DNA]</scope>
    <source>
        <strain evidence="1 2">CBS 144469</strain>
    </source>
</reference>
<evidence type="ECO:0000313" key="2">
    <source>
        <dbReference type="Proteomes" id="UP000521943"/>
    </source>
</evidence>
<name>A0A8H6M9G0_9AGAR</name>
<accession>A0A8H6M9G0</accession>
<comment type="caution">
    <text evidence="1">The sequence shown here is derived from an EMBL/GenBank/DDBJ whole genome shotgun (WGS) entry which is preliminary data.</text>
</comment>
<dbReference type="Proteomes" id="UP000521943">
    <property type="component" value="Unassembled WGS sequence"/>
</dbReference>
<organism evidence="1 2">
    <name type="scientific">Ephemerocybe angulata</name>
    <dbReference type="NCBI Taxonomy" id="980116"/>
    <lineage>
        <taxon>Eukaryota</taxon>
        <taxon>Fungi</taxon>
        <taxon>Dikarya</taxon>
        <taxon>Basidiomycota</taxon>
        <taxon>Agaricomycotina</taxon>
        <taxon>Agaricomycetes</taxon>
        <taxon>Agaricomycetidae</taxon>
        <taxon>Agaricales</taxon>
        <taxon>Agaricineae</taxon>
        <taxon>Psathyrellaceae</taxon>
        <taxon>Ephemerocybe</taxon>
    </lineage>
</organism>
<dbReference type="EMBL" id="JACGCI010000024">
    <property type="protein sequence ID" value="KAF6756981.1"/>
    <property type="molecule type" value="Genomic_DNA"/>
</dbReference>
<protein>
    <submittedName>
        <fullName evidence="1">Uncharacterized protein</fullName>
    </submittedName>
</protein>
<evidence type="ECO:0000313" key="1">
    <source>
        <dbReference type="EMBL" id="KAF6756981.1"/>
    </source>
</evidence>
<proteinExistence type="predicted"/>
<sequence>MRMPNDRVYIPIAAALSLDSGHNPRRASIRIWTFHWEASRCSPVYARASWPPTNPESPVQVSDIENHIKELHSLSSIMYRLTLSSIFAATFLAFVVLNPVEALVPPSRSLRSVKVPLKDDQIYTLATEVEDRSLTGRDPGNTYDVRVTRRSSAPSLQDDNIYTYAKEEA</sequence>
<gene>
    <name evidence="1" type="ORF">DFP72DRAFT_892882</name>
</gene>
<keyword evidence="2" id="KW-1185">Reference proteome</keyword>